<dbReference type="Pfam" id="PF24747">
    <property type="entry name" value="Zn-ribbon_GIR1"/>
    <property type="match status" value="1"/>
</dbReference>
<gene>
    <name evidence="2" type="ORF">LIER_17002</name>
</gene>
<reference evidence="2 3" key="1">
    <citation type="submission" date="2024-01" db="EMBL/GenBank/DDBJ databases">
        <title>The complete chloroplast genome sequence of Lithospermum erythrorhizon: insights into the phylogenetic relationship among Boraginaceae species and the maternal lineages of purple gromwells.</title>
        <authorList>
            <person name="Okada T."/>
            <person name="Watanabe K."/>
        </authorList>
    </citation>
    <scope>NUCLEOTIDE SEQUENCE [LARGE SCALE GENOMIC DNA]</scope>
</reference>
<organism evidence="2 3">
    <name type="scientific">Lithospermum erythrorhizon</name>
    <name type="common">Purple gromwell</name>
    <name type="synonym">Lithospermum officinale var. erythrorhizon</name>
    <dbReference type="NCBI Taxonomy" id="34254"/>
    <lineage>
        <taxon>Eukaryota</taxon>
        <taxon>Viridiplantae</taxon>
        <taxon>Streptophyta</taxon>
        <taxon>Embryophyta</taxon>
        <taxon>Tracheophyta</taxon>
        <taxon>Spermatophyta</taxon>
        <taxon>Magnoliopsida</taxon>
        <taxon>eudicotyledons</taxon>
        <taxon>Gunneridae</taxon>
        <taxon>Pentapetalae</taxon>
        <taxon>asterids</taxon>
        <taxon>lamiids</taxon>
        <taxon>Boraginales</taxon>
        <taxon>Boraginaceae</taxon>
        <taxon>Boraginoideae</taxon>
        <taxon>Lithospermeae</taxon>
        <taxon>Lithospermum</taxon>
    </lineage>
</organism>
<evidence type="ECO:0000313" key="2">
    <source>
        <dbReference type="EMBL" id="GAA0160452.1"/>
    </source>
</evidence>
<proteinExistence type="predicted"/>
<dbReference type="InterPro" id="IPR056440">
    <property type="entry name" value="Zn-ribbon_GIR1"/>
</dbReference>
<name>A0AAV3QE47_LITER</name>
<evidence type="ECO:0000313" key="3">
    <source>
        <dbReference type="Proteomes" id="UP001454036"/>
    </source>
</evidence>
<comment type="caution">
    <text evidence="2">The sequence shown here is derived from an EMBL/GenBank/DDBJ whole genome shotgun (WGS) entry which is preliminary data.</text>
</comment>
<sequence>MSKDTPENTSVSFYTHEDVYVTILGHRIKVTKSEYYLRDIDTHFHEDEGDSLIVHGCHKCIMFVMVSKNNPICPNCGKSSGLFNPAKQSTRGG</sequence>
<accession>A0AAV3QE47</accession>
<keyword evidence="3" id="KW-1185">Reference proteome</keyword>
<protein>
    <recommendedName>
        <fullName evidence="1">GIR1-like zinc ribbon domain-containing protein</fullName>
    </recommendedName>
</protein>
<dbReference type="EMBL" id="BAABME010003889">
    <property type="protein sequence ID" value="GAA0160452.1"/>
    <property type="molecule type" value="Genomic_DNA"/>
</dbReference>
<dbReference type="Proteomes" id="UP001454036">
    <property type="component" value="Unassembled WGS sequence"/>
</dbReference>
<dbReference type="AlphaFoldDB" id="A0AAV3QE47"/>
<feature type="domain" description="GIR1-like zinc ribbon" evidence="1">
    <location>
        <begin position="51"/>
        <end position="80"/>
    </location>
</feature>
<evidence type="ECO:0000259" key="1">
    <source>
        <dbReference type="Pfam" id="PF24747"/>
    </source>
</evidence>